<dbReference type="Proteomes" id="UP000271098">
    <property type="component" value="Unassembled WGS sequence"/>
</dbReference>
<sequence>MVILDNVIAFLKQGADEKLSKVSWKPKQNLVITEANSYYKIMLPKMTD</sequence>
<gene>
    <name evidence="1" type="ORF">GPUH_LOCUS80</name>
</gene>
<accession>A0A3P6P7B6</accession>
<evidence type="ECO:0000313" key="2">
    <source>
        <dbReference type="Proteomes" id="UP000271098"/>
    </source>
</evidence>
<reference evidence="1 2" key="1">
    <citation type="submission" date="2018-11" db="EMBL/GenBank/DDBJ databases">
        <authorList>
            <consortium name="Pathogen Informatics"/>
        </authorList>
    </citation>
    <scope>NUCLEOTIDE SEQUENCE [LARGE SCALE GENOMIC DNA]</scope>
</reference>
<keyword evidence="2" id="KW-1185">Reference proteome</keyword>
<dbReference type="EMBL" id="UYRT01000050">
    <property type="protein sequence ID" value="VDK27270.1"/>
    <property type="molecule type" value="Genomic_DNA"/>
</dbReference>
<organism evidence="1 2">
    <name type="scientific">Gongylonema pulchrum</name>
    <dbReference type="NCBI Taxonomy" id="637853"/>
    <lineage>
        <taxon>Eukaryota</taxon>
        <taxon>Metazoa</taxon>
        <taxon>Ecdysozoa</taxon>
        <taxon>Nematoda</taxon>
        <taxon>Chromadorea</taxon>
        <taxon>Rhabditida</taxon>
        <taxon>Spirurina</taxon>
        <taxon>Spiruromorpha</taxon>
        <taxon>Spiruroidea</taxon>
        <taxon>Gongylonematidae</taxon>
        <taxon>Gongylonema</taxon>
    </lineage>
</organism>
<dbReference type="AlphaFoldDB" id="A0A3P6P7B6"/>
<evidence type="ECO:0000313" key="1">
    <source>
        <dbReference type="EMBL" id="VDK27270.1"/>
    </source>
</evidence>
<proteinExistence type="predicted"/>
<protein>
    <submittedName>
        <fullName evidence="1">Uncharacterized protein</fullName>
    </submittedName>
</protein>
<name>A0A3P6P7B6_9BILA</name>